<feature type="compositionally biased region" description="Basic and acidic residues" evidence="1">
    <location>
        <begin position="121"/>
        <end position="133"/>
    </location>
</feature>
<reference evidence="2" key="1">
    <citation type="submission" date="2010-09" db="EMBL/GenBank/DDBJ databases">
        <authorList>
            <person name="Daugherty S.C."/>
            <person name="Kilian M."/>
            <person name="Tettelin H."/>
        </authorList>
    </citation>
    <scope>NUCLEOTIDE SEQUENCE [LARGE SCALE GENOMIC DNA]</scope>
    <source>
        <strain evidence="2">SK1302</strain>
    </source>
</reference>
<feature type="compositionally biased region" description="Basic and acidic residues" evidence="1">
    <location>
        <begin position="158"/>
        <end position="177"/>
    </location>
</feature>
<organism evidence="2">
    <name type="scientific">Streptococcus infantis SK1302</name>
    <dbReference type="NCBI Taxonomy" id="871237"/>
    <lineage>
        <taxon>Bacteria</taxon>
        <taxon>Bacillati</taxon>
        <taxon>Bacillota</taxon>
        <taxon>Bacilli</taxon>
        <taxon>Lactobacillales</taxon>
        <taxon>Streptococcaceae</taxon>
        <taxon>Streptococcus</taxon>
    </lineage>
</organism>
<accession>A0ABP2J3V5</accession>
<dbReference type="Pfam" id="PF06265">
    <property type="entry name" value="YutD-like"/>
    <property type="match status" value="1"/>
</dbReference>
<dbReference type="InterPro" id="IPR009370">
    <property type="entry name" value="YutD-like"/>
</dbReference>
<comment type="caution">
    <text evidence="2">The sequence shown here is derived from an EMBL/GenBank/DDBJ whole genome shotgun (WGS) entry which is preliminary data.</text>
</comment>
<dbReference type="Gene3D" id="3.50.4.20">
    <property type="match status" value="1"/>
</dbReference>
<feature type="compositionally biased region" description="Basic residues" evidence="1">
    <location>
        <begin position="134"/>
        <end position="157"/>
    </location>
</feature>
<gene>
    <name evidence="2" type="ORF">SIN_1454</name>
</gene>
<dbReference type="InterPro" id="IPR038141">
    <property type="entry name" value="YutD-like_sf"/>
</dbReference>
<evidence type="ECO:0000313" key="2">
    <source>
        <dbReference type="EMBL" id="EFO53818.1"/>
    </source>
</evidence>
<protein>
    <submittedName>
        <fullName evidence="2">Transcriptional regulator</fullName>
    </submittedName>
</protein>
<dbReference type="EMBL" id="AEDY01000087">
    <property type="protein sequence ID" value="EFO53818.1"/>
    <property type="molecule type" value="Genomic_DNA"/>
</dbReference>
<dbReference type="PIRSF" id="PIRSF012565">
    <property type="entry name" value="DUF1027"/>
    <property type="match status" value="1"/>
</dbReference>
<proteinExistence type="predicted"/>
<name>A0ABP2J3V5_9STRE</name>
<sequence>MRKEIAPELYNYNKFPGPEFHLSGDKVEAEGFTFTLVENSKDAFDATAFTQRFSEVLNKYDYIVGDWSNEQLRLRGFYKNERAEESLEKISRLQDYLLEYCSYGCAYFVLENEVPKRAPFDQKMRKKEEEKDTRKGKKASQSKKKNHTDKRNRRRSKEQKSQKEDKGQRHFVIRQKD</sequence>
<evidence type="ECO:0000256" key="1">
    <source>
        <dbReference type="SAM" id="MobiDB-lite"/>
    </source>
</evidence>
<feature type="region of interest" description="Disordered" evidence="1">
    <location>
        <begin position="121"/>
        <end position="177"/>
    </location>
</feature>